<keyword evidence="5" id="KW-1185">Reference proteome</keyword>
<comment type="caution">
    <text evidence="4">The sequence shown here is derived from an EMBL/GenBank/DDBJ whole genome shotgun (WGS) entry which is preliminary data.</text>
</comment>
<dbReference type="InterPro" id="IPR045555">
    <property type="entry name" value="VMAP-M0"/>
</dbReference>
<dbReference type="EMBL" id="JBHSIU010000021">
    <property type="protein sequence ID" value="MFC5000431.1"/>
    <property type="molecule type" value="Genomic_DNA"/>
</dbReference>
<protein>
    <submittedName>
        <fullName evidence="4">Uncharacterized protein</fullName>
    </submittedName>
</protein>
<dbReference type="Proteomes" id="UP001595912">
    <property type="component" value="Unassembled WGS sequence"/>
</dbReference>
<evidence type="ECO:0000313" key="5">
    <source>
        <dbReference type="Proteomes" id="UP001595912"/>
    </source>
</evidence>
<feature type="domain" description="vWA-MoxR associated protein C-terminal" evidence="3">
    <location>
        <begin position="235"/>
        <end position="474"/>
    </location>
</feature>
<dbReference type="Pfam" id="PF19916">
    <property type="entry name" value="VMAP-M0"/>
    <property type="match status" value="1"/>
</dbReference>
<reference evidence="5" key="1">
    <citation type="journal article" date="2019" name="Int. J. Syst. Evol. Microbiol.">
        <title>The Global Catalogue of Microorganisms (GCM) 10K type strain sequencing project: providing services to taxonomists for standard genome sequencing and annotation.</title>
        <authorList>
            <consortium name="The Broad Institute Genomics Platform"/>
            <consortium name="The Broad Institute Genome Sequencing Center for Infectious Disease"/>
            <person name="Wu L."/>
            <person name="Ma J."/>
        </authorList>
    </citation>
    <scope>NUCLEOTIDE SEQUENCE [LARGE SCALE GENOMIC DNA]</scope>
    <source>
        <strain evidence="5">CGMCC 4.7152</strain>
    </source>
</reference>
<feature type="domain" description="vWA-MoxR associated protein middle region 0" evidence="1">
    <location>
        <begin position="106"/>
        <end position="209"/>
    </location>
</feature>
<dbReference type="RefSeq" id="WP_380116984.1">
    <property type="nucleotide sequence ID" value="NZ_JBHSIU010000021.1"/>
</dbReference>
<accession>A0ABV9VVL4</accession>
<evidence type="ECO:0000259" key="1">
    <source>
        <dbReference type="Pfam" id="PF19916"/>
    </source>
</evidence>
<organism evidence="4 5">
    <name type="scientific">Dactylosporangium cerinum</name>
    <dbReference type="NCBI Taxonomy" id="1434730"/>
    <lineage>
        <taxon>Bacteria</taxon>
        <taxon>Bacillati</taxon>
        <taxon>Actinomycetota</taxon>
        <taxon>Actinomycetes</taxon>
        <taxon>Micromonosporales</taxon>
        <taxon>Micromonosporaceae</taxon>
        <taxon>Dactylosporangium</taxon>
    </lineage>
</organism>
<proteinExistence type="predicted"/>
<feature type="domain" description="Effector-associated" evidence="2">
    <location>
        <begin position="19"/>
        <end position="95"/>
    </location>
</feature>
<dbReference type="InterPro" id="IPR045450">
    <property type="entry name" value="VMAP_C"/>
</dbReference>
<evidence type="ECO:0000259" key="2">
    <source>
        <dbReference type="Pfam" id="PF19956"/>
    </source>
</evidence>
<dbReference type="InterPro" id="IPR045431">
    <property type="entry name" value="EAD2"/>
</dbReference>
<dbReference type="Pfam" id="PF19956">
    <property type="entry name" value="EAD2"/>
    <property type="match status" value="1"/>
</dbReference>
<sequence length="489" mass="54955">MITLGDGQGSGGWMSLVMSLERVAALASLSDRRTCIELVESELGLSLAIPEEQVRKHHLIQIVKGCHQHAGGLAALMRTLEFLEEDSYAVRAVRAQLRAMRALPLFSAADRNRLFALLADVPVDQAFDAYRALAVRSAGLPDRCATAVEGFEFLEAASAGADGIPPCLLYVERLAVQLRDRPGLVEGLKVWNDEQAVRWGLVRELTADRSDLRPPAATSWAYLVFQLEPDPLERDRYVLTHWRQLDERGWYPRQHDERIVSLGDVERHVEDLILAAEAEWADFTGPIGIEFILPRALLSLPIDRWVKESDSTWPSQLALDYPITVRSLERMRNTHWHRMWRRRWKALIECDDNDSGALWVEGGDEKNLIRLEASLKGDDRFWSLVLPTQPEARTMGEVDEVEIALRAGLPVLIWPRERAMGDGFKTAVRDMLNGGDPVELPSRTQKLRNLATQSDPMTVDGHVGHFITVLWDDPSRLVVSGGPVVAPRL</sequence>
<evidence type="ECO:0000259" key="3">
    <source>
        <dbReference type="Pfam" id="PF20028"/>
    </source>
</evidence>
<name>A0ABV9VVL4_9ACTN</name>
<dbReference type="Pfam" id="PF20028">
    <property type="entry name" value="VMAP-C"/>
    <property type="match status" value="1"/>
</dbReference>
<evidence type="ECO:0000313" key="4">
    <source>
        <dbReference type="EMBL" id="MFC5000431.1"/>
    </source>
</evidence>
<gene>
    <name evidence="4" type="ORF">ACFPIJ_21640</name>
</gene>